<accession>A0ABV7VK33</accession>
<name>A0ABV7VK33_9PROT</name>
<dbReference type="Proteomes" id="UP001595711">
    <property type="component" value="Unassembled WGS sequence"/>
</dbReference>
<gene>
    <name evidence="1" type="ORF">ACFOOQ_19610</name>
</gene>
<protein>
    <recommendedName>
        <fullName evidence="3">Transposase</fullName>
    </recommendedName>
</protein>
<evidence type="ECO:0008006" key="3">
    <source>
        <dbReference type="Google" id="ProtNLM"/>
    </source>
</evidence>
<sequence>MARTEAEYERSVKPKYGSQCHILASQAQFGVAFRQYQMGSS</sequence>
<dbReference type="EMBL" id="JBHRYJ010000005">
    <property type="protein sequence ID" value="MFC3677769.1"/>
    <property type="molecule type" value="Genomic_DNA"/>
</dbReference>
<organism evidence="1 2">
    <name type="scientific">Ferrovibrio xuzhouensis</name>
    <dbReference type="NCBI Taxonomy" id="1576914"/>
    <lineage>
        <taxon>Bacteria</taxon>
        <taxon>Pseudomonadati</taxon>
        <taxon>Pseudomonadota</taxon>
        <taxon>Alphaproteobacteria</taxon>
        <taxon>Rhodospirillales</taxon>
        <taxon>Rhodospirillaceae</taxon>
        <taxon>Ferrovibrio</taxon>
    </lineage>
</organism>
<evidence type="ECO:0000313" key="1">
    <source>
        <dbReference type="EMBL" id="MFC3677769.1"/>
    </source>
</evidence>
<comment type="caution">
    <text evidence="1">The sequence shown here is derived from an EMBL/GenBank/DDBJ whole genome shotgun (WGS) entry which is preliminary data.</text>
</comment>
<reference evidence="2" key="1">
    <citation type="journal article" date="2019" name="Int. J. Syst. Evol. Microbiol.">
        <title>The Global Catalogue of Microorganisms (GCM) 10K type strain sequencing project: providing services to taxonomists for standard genome sequencing and annotation.</title>
        <authorList>
            <consortium name="The Broad Institute Genomics Platform"/>
            <consortium name="The Broad Institute Genome Sequencing Center for Infectious Disease"/>
            <person name="Wu L."/>
            <person name="Ma J."/>
        </authorList>
    </citation>
    <scope>NUCLEOTIDE SEQUENCE [LARGE SCALE GENOMIC DNA]</scope>
    <source>
        <strain evidence="2">KCTC 42182</strain>
    </source>
</reference>
<evidence type="ECO:0000313" key="2">
    <source>
        <dbReference type="Proteomes" id="UP001595711"/>
    </source>
</evidence>
<proteinExistence type="predicted"/>
<keyword evidence="2" id="KW-1185">Reference proteome</keyword>